<keyword evidence="1" id="KW-0472">Membrane</keyword>
<keyword evidence="1" id="KW-1133">Transmembrane helix</keyword>
<evidence type="ECO:0000313" key="3">
    <source>
        <dbReference type="EMBL" id="MFD1711252.1"/>
    </source>
</evidence>
<evidence type="ECO:0000259" key="2">
    <source>
        <dbReference type="Pfam" id="PF09335"/>
    </source>
</evidence>
<comment type="caution">
    <text evidence="3">The sequence shown here is derived from an EMBL/GenBank/DDBJ whole genome shotgun (WGS) entry which is preliminary data.</text>
</comment>
<accession>A0ABW4KVW8</accession>
<evidence type="ECO:0000313" key="4">
    <source>
        <dbReference type="Proteomes" id="UP001597304"/>
    </source>
</evidence>
<organism evidence="3 4">
    <name type="scientific">Ottowia flava</name>
    <dbReference type="NCBI Taxonomy" id="2675430"/>
    <lineage>
        <taxon>Bacteria</taxon>
        <taxon>Pseudomonadati</taxon>
        <taxon>Pseudomonadota</taxon>
        <taxon>Betaproteobacteria</taxon>
        <taxon>Burkholderiales</taxon>
        <taxon>Comamonadaceae</taxon>
        <taxon>Ottowia</taxon>
    </lineage>
</organism>
<dbReference type="PANTHER" id="PTHR42709">
    <property type="entry name" value="ALKALINE PHOSPHATASE LIKE PROTEIN"/>
    <property type="match status" value="1"/>
</dbReference>
<gene>
    <name evidence="3" type="ORF">ACFSF0_11570</name>
</gene>
<dbReference type="PANTHER" id="PTHR42709:SF2">
    <property type="entry name" value="INNER MEMBRANE PROTEIN YOHD"/>
    <property type="match status" value="1"/>
</dbReference>
<dbReference type="Proteomes" id="UP001597304">
    <property type="component" value="Unassembled WGS sequence"/>
</dbReference>
<feature type="transmembrane region" description="Helical" evidence="1">
    <location>
        <begin position="38"/>
        <end position="63"/>
    </location>
</feature>
<dbReference type="Pfam" id="PF09335">
    <property type="entry name" value="VTT_dom"/>
    <property type="match status" value="1"/>
</dbReference>
<dbReference type="InterPro" id="IPR032816">
    <property type="entry name" value="VTT_dom"/>
</dbReference>
<dbReference type="EMBL" id="JBHUEJ010000022">
    <property type="protein sequence ID" value="MFD1711252.1"/>
    <property type="molecule type" value="Genomic_DNA"/>
</dbReference>
<feature type="domain" description="VTT" evidence="2">
    <location>
        <begin position="4"/>
        <end position="93"/>
    </location>
</feature>
<feature type="transmembrane region" description="Helical" evidence="1">
    <location>
        <begin position="75"/>
        <end position="99"/>
    </location>
</feature>
<protein>
    <submittedName>
        <fullName evidence="3">DedA family protein</fullName>
    </submittedName>
</protein>
<sequence>MGALSDVALFALGRRHGPAVLARWPQLGAYRDRLNQGLARWGAGMVVGVRFMYGLRIAGPILLGTTRLPWQRFVAFNALGAAVWGVAVAGAGWLFGHAAERALHGIEHAEHWAGLALLVVMLAAALWHWRRRRAQRRVDSTGG</sequence>
<dbReference type="RefSeq" id="WP_187265574.1">
    <property type="nucleotide sequence ID" value="NZ_JBHUEJ010000022.1"/>
</dbReference>
<reference evidence="4" key="1">
    <citation type="journal article" date="2019" name="Int. J. Syst. Evol. Microbiol.">
        <title>The Global Catalogue of Microorganisms (GCM) 10K type strain sequencing project: providing services to taxonomists for standard genome sequencing and annotation.</title>
        <authorList>
            <consortium name="The Broad Institute Genomics Platform"/>
            <consortium name="The Broad Institute Genome Sequencing Center for Infectious Disease"/>
            <person name="Wu L."/>
            <person name="Ma J."/>
        </authorList>
    </citation>
    <scope>NUCLEOTIDE SEQUENCE [LARGE SCALE GENOMIC DNA]</scope>
    <source>
        <strain evidence="4">LMG 29247</strain>
    </source>
</reference>
<proteinExistence type="predicted"/>
<keyword evidence="4" id="KW-1185">Reference proteome</keyword>
<keyword evidence="1" id="KW-0812">Transmembrane</keyword>
<name>A0ABW4KVW8_9BURK</name>
<feature type="transmembrane region" description="Helical" evidence="1">
    <location>
        <begin position="111"/>
        <end position="129"/>
    </location>
</feature>
<evidence type="ECO:0000256" key="1">
    <source>
        <dbReference type="SAM" id="Phobius"/>
    </source>
</evidence>
<dbReference type="InterPro" id="IPR051311">
    <property type="entry name" value="DedA_domain"/>
</dbReference>